<name>A0A9Q1EE36_SYNKA</name>
<evidence type="ECO:0000313" key="2">
    <source>
        <dbReference type="EMBL" id="KAJ8337100.1"/>
    </source>
</evidence>
<protein>
    <submittedName>
        <fullName evidence="2">Uncharacterized protein</fullName>
    </submittedName>
</protein>
<feature type="region of interest" description="Disordered" evidence="1">
    <location>
        <begin position="1"/>
        <end position="49"/>
    </location>
</feature>
<dbReference type="Proteomes" id="UP001152622">
    <property type="component" value="Chromosome 19"/>
</dbReference>
<proteinExistence type="predicted"/>
<feature type="region of interest" description="Disordered" evidence="1">
    <location>
        <begin position="67"/>
        <end position="96"/>
    </location>
</feature>
<evidence type="ECO:0000313" key="3">
    <source>
        <dbReference type="Proteomes" id="UP001152622"/>
    </source>
</evidence>
<accession>A0A9Q1EE36</accession>
<organism evidence="2 3">
    <name type="scientific">Synaphobranchus kaupii</name>
    <name type="common">Kaup's arrowtooth eel</name>
    <dbReference type="NCBI Taxonomy" id="118154"/>
    <lineage>
        <taxon>Eukaryota</taxon>
        <taxon>Metazoa</taxon>
        <taxon>Chordata</taxon>
        <taxon>Craniata</taxon>
        <taxon>Vertebrata</taxon>
        <taxon>Euteleostomi</taxon>
        <taxon>Actinopterygii</taxon>
        <taxon>Neopterygii</taxon>
        <taxon>Teleostei</taxon>
        <taxon>Anguilliformes</taxon>
        <taxon>Synaphobranchidae</taxon>
        <taxon>Synaphobranchus</taxon>
    </lineage>
</organism>
<dbReference type="AlphaFoldDB" id="A0A9Q1EE36"/>
<gene>
    <name evidence="2" type="ORF">SKAU_G00383200</name>
</gene>
<reference evidence="2" key="1">
    <citation type="journal article" date="2023" name="Science">
        <title>Genome structures resolve the early diversification of teleost fishes.</title>
        <authorList>
            <person name="Parey E."/>
            <person name="Louis A."/>
            <person name="Montfort J."/>
            <person name="Bouchez O."/>
            <person name="Roques C."/>
            <person name="Iampietro C."/>
            <person name="Lluch J."/>
            <person name="Castinel A."/>
            <person name="Donnadieu C."/>
            <person name="Desvignes T."/>
            <person name="Floi Bucao C."/>
            <person name="Jouanno E."/>
            <person name="Wen M."/>
            <person name="Mejri S."/>
            <person name="Dirks R."/>
            <person name="Jansen H."/>
            <person name="Henkel C."/>
            <person name="Chen W.J."/>
            <person name="Zahm M."/>
            <person name="Cabau C."/>
            <person name="Klopp C."/>
            <person name="Thompson A.W."/>
            <person name="Robinson-Rechavi M."/>
            <person name="Braasch I."/>
            <person name="Lecointre G."/>
            <person name="Bobe J."/>
            <person name="Postlethwait J.H."/>
            <person name="Berthelot C."/>
            <person name="Roest Crollius H."/>
            <person name="Guiguen Y."/>
        </authorList>
    </citation>
    <scope>NUCLEOTIDE SEQUENCE</scope>
    <source>
        <strain evidence="2">WJC10195</strain>
    </source>
</reference>
<keyword evidence="3" id="KW-1185">Reference proteome</keyword>
<feature type="compositionally biased region" description="Basic and acidic residues" evidence="1">
    <location>
        <begin position="1"/>
        <end position="15"/>
    </location>
</feature>
<comment type="caution">
    <text evidence="2">The sequence shown here is derived from an EMBL/GenBank/DDBJ whole genome shotgun (WGS) entry which is preliminary data.</text>
</comment>
<dbReference type="EMBL" id="JAINUF010000019">
    <property type="protein sequence ID" value="KAJ8337100.1"/>
    <property type="molecule type" value="Genomic_DNA"/>
</dbReference>
<sequence length="187" mass="20661">MRNSDLRRDPREGSRNRLGRIHQLSREWGRPVLEPEGASECGAHTESGSIIKPLSAVQRTGHSARVSQEGWLSAPSSGCRPPRVTQYGHTDRQRRENGVSPYVCWTSGKQSLAVTLECSFPEIHETPSSTAGAPASPPPPSWPLAFPGARAAVQTRAPRRISGKLFYGMTPLLGPRYRRRHRGDYRG</sequence>
<evidence type="ECO:0000256" key="1">
    <source>
        <dbReference type="SAM" id="MobiDB-lite"/>
    </source>
</evidence>